<sequence>MELSGENFEVVEWKLGDDELKGGDKSRTSSSTLFESEATGNDEEHSSSKDSLSLPSFYDRKLEKQGSLSPEVEMLKETFSKLILGQDMLGGGDGVSAALAVSNAITDLSATIFGKICRLEPLTSEKKLTWKRKMEWLLSVSDYIVEFSPSLQTFPDGSKREVMTSRPRQDLYVNLPALLKLDNMILDILDSLEQTEFWYVDQEGIVAASESSPKEKWWLPVPRVPTCGLSGNARKQLQHIRNCISQILNAAMAINSGTLAEMEVPETYFDVLTKNGYANLDELINGCNFSDQWSPESFLDCLNLSSQYRALEIANQLEASIHIWRQKTNSKNMKLSWEMVKELVVDATKREVFAYRAESLLICLKKRFPGLPQTTLNMSKIQHNKDIGKSILESYSRVVQSLAFNITVRIDDLLHVDDLTKHSDRFMPECKKSPRKSLTDYLTMDSKGNQISDDLKSIETHSCIYEEVIATEDELNALYSCI</sequence>
<dbReference type="FunFam" id="1.20.58.2010:FF:000001">
    <property type="entry name" value="Rop guanine nucleotide exchange factor 14"/>
    <property type="match status" value="1"/>
</dbReference>
<feature type="region of interest" description="Disordered" evidence="3">
    <location>
        <begin position="18"/>
        <end position="52"/>
    </location>
</feature>
<dbReference type="Gene3D" id="1.20.58.2010">
    <property type="entry name" value="PRONE domain, subdomain 1"/>
    <property type="match status" value="2"/>
</dbReference>
<feature type="compositionally biased region" description="Basic and acidic residues" evidence="3">
    <location>
        <begin position="18"/>
        <end position="27"/>
    </location>
</feature>
<evidence type="ECO:0000313" key="6">
    <source>
        <dbReference type="Proteomes" id="UP001152484"/>
    </source>
</evidence>
<dbReference type="PANTHER" id="PTHR33101:SF14">
    <property type="entry name" value="ROP GUANINE NUCLEOTIDE EXCHANGE FACTOR 7"/>
    <property type="match status" value="1"/>
</dbReference>
<evidence type="ECO:0000313" key="5">
    <source>
        <dbReference type="EMBL" id="CAH9061137.1"/>
    </source>
</evidence>
<dbReference type="PANTHER" id="PTHR33101">
    <property type="entry name" value="ROP GUANINE NUCLEOTIDE EXCHANGE FACTOR 1"/>
    <property type="match status" value="1"/>
</dbReference>
<accession>A0A9P1DXS6</accession>
<dbReference type="AlphaFoldDB" id="A0A9P1DXS6"/>
<keyword evidence="6" id="KW-1185">Reference proteome</keyword>
<dbReference type="EMBL" id="CAMAPE010000004">
    <property type="protein sequence ID" value="CAH9061137.1"/>
    <property type="molecule type" value="Genomic_DNA"/>
</dbReference>
<comment type="caution">
    <text evidence="5">The sequence shown here is derived from an EMBL/GenBank/DDBJ whole genome shotgun (WGS) entry which is preliminary data.</text>
</comment>
<protein>
    <recommendedName>
        <fullName evidence="4">PRONE domain-containing protein</fullName>
    </recommendedName>
</protein>
<keyword evidence="1 2" id="KW-0344">Guanine-nucleotide releasing factor</keyword>
<evidence type="ECO:0000256" key="2">
    <source>
        <dbReference type="PROSITE-ProRule" id="PRU00663"/>
    </source>
</evidence>
<dbReference type="InterPro" id="IPR038937">
    <property type="entry name" value="RopGEF"/>
</dbReference>
<dbReference type="OrthoDB" id="1053009at2759"/>
<name>A0A9P1DXS6_CUSEU</name>
<evidence type="ECO:0000256" key="1">
    <source>
        <dbReference type="ARBA" id="ARBA00022658"/>
    </source>
</evidence>
<dbReference type="PROSITE" id="PS51334">
    <property type="entry name" value="PRONE"/>
    <property type="match status" value="1"/>
</dbReference>
<evidence type="ECO:0000256" key="3">
    <source>
        <dbReference type="SAM" id="MobiDB-lite"/>
    </source>
</evidence>
<evidence type="ECO:0000259" key="4">
    <source>
        <dbReference type="PROSITE" id="PS51334"/>
    </source>
</evidence>
<proteinExistence type="predicted"/>
<dbReference type="FunFam" id="1.20.58.2010:FF:000003">
    <property type="entry name" value="Rop guanine nucleotide exchange factor 14"/>
    <property type="match status" value="1"/>
</dbReference>
<dbReference type="Proteomes" id="UP001152484">
    <property type="component" value="Unassembled WGS sequence"/>
</dbReference>
<feature type="domain" description="PRONE" evidence="4">
    <location>
        <begin position="62"/>
        <end position="427"/>
    </location>
</feature>
<gene>
    <name evidence="5" type="ORF">CEURO_LOCUS1682</name>
</gene>
<dbReference type="InterPro" id="IPR005512">
    <property type="entry name" value="PRONE_dom"/>
</dbReference>
<organism evidence="5 6">
    <name type="scientific">Cuscuta europaea</name>
    <name type="common">European dodder</name>
    <dbReference type="NCBI Taxonomy" id="41803"/>
    <lineage>
        <taxon>Eukaryota</taxon>
        <taxon>Viridiplantae</taxon>
        <taxon>Streptophyta</taxon>
        <taxon>Embryophyta</taxon>
        <taxon>Tracheophyta</taxon>
        <taxon>Spermatophyta</taxon>
        <taxon>Magnoliopsida</taxon>
        <taxon>eudicotyledons</taxon>
        <taxon>Gunneridae</taxon>
        <taxon>Pentapetalae</taxon>
        <taxon>asterids</taxon>
        <taxon>lamiids</taxon>
        <taxon>Solanales</taxon>
        <taxon>Convolvulaceae</taxon>
        <taxon>Cuscuteae</taxon>
        <taxon>Cuscuta</taxon>
        <taxon>Cuscuta subgen. Cuscuta</taxon>
    </lineage>
</organism>
<reference evidence="5" key="1">
    <citation type="submission" date="2022-07" db="EMBL/GenBank/DDBJ databases">
        <authorList>
            <person name="Macas J."/>
            <person name="Novak P."/>
            <person name="Neumann P."/>
        </authorList>
    </citation>
    <scope>NUCLEOTIDE SEQUENCE</scope>
</reference>
<dbReference type="GO" id="GO:0005085">
    <property type="term" value="F:guanyl-nucleotide exchange factor activity"/>
    <property type="evidence" value="ECO:0007669"/>
    <property type="project" value="UniProtKB-UniRule"/>
</dbReference>
<dbReference type="Pfam" id="PF03759">
    <property type="entry name" value="PRONE"/>
    <property type="match status" value="1"/>
</dbReference>